<dbReference type="RefSeq" id="XP_013906577.1">
    <property type="nucleotide sequence ID" value="XM_014051123.1"/>
</dbReference>
<keyword evidence="2" id="KW-1185">Reference proteome</keyword>
<dbReference type="GeneID" id="25726513"/>
<reference evidence="1 2" key="1">
    <citation type="journal article" date="2013" name="BMC Genomics">
        <title>Reconstruction of the lipid metabolism for the microalga Monoraphidium neglectum from its genome sequence reveals characteristics suitable for biofuel production.</title>
        <authorList>
            <person name="Bogen C."/>
            <person name="Al-Dilaimi A."/>
            <person name="Albersmeier A."/>
            <person name="Wichmann J."/>
            <person name="Grundmann M."/>
            <person name="Rupp O."/>
            <person name="Lauersen K.J."/>
            <person name="Blifernez-Klassen O."/>
            <person name="Kalinowski J."/>
            <person name="Goesmann A."/>
            <person name="Mussgnug J.H."/>
            <person name="Kruse O."/>
        </authorList>
    </citation>
    <scope>NUCLEOTIDE SEQUENCE [LARGE SCALE GENOMIC DNA]</scope>
    <source>
        <strain evidence="1 2">SAG 48.87</strain>
    </source>
</reference>
<organism evidence="1 2">
    <name type="scientific">Monoraphidium neglectum</name>
    <dbReference type="NCBI Taxonomy" id="145388"/>
    <lineage>
        <taxon>Eukaryota</taxon>
        <taxon>Viridiplantae</taxon>
        <taxon>Chlorophyta</taxon>
        <taxon>core chlorophytes</taxon>
        <taxon>Chlorophyceae</taxon>
        <taxon>CS clade</taxon>
        <taxon>Sphaeropleales</taxon>
        <taxon>Selenastraceae</taxon>
        <taxon>Monoraphidium</taxon>
    </lineage>
</organism>
<gene>
    <name evidence="1" type="ORF">MNEG_0395</name>
</gene>
<dbReference type="PANTHER" id="PTHR38360">
    <property type="entry name" value="OS03G0120000 PROTEIN"/>
    <property type="match status" value="1"/>
</dbReference>
<dbReference type="AlphaFoldDB" id="A0A0D2KBK7"/>
<name>A0A0D2KBK7_9CHLO</name>
<evidence type="ECO:0000313" key="2">
    <source>
        <dbReference type="Proteomes" id="UP000054498"/>
    </source>
</evidence>
<accession>A0A0D2KBK7</accession>
<dbReference type="OrthoDB" id="409848at2759"/>
<evidence type="ECO:0000313" key="1">
    <source>
        <dbReference type="EMBL" id="KIZ07558.1"/>
    </source>
</evidence>
<dbReference type="KEGG" id="mng:MNEG_0395"/>
<sequence length="628" mass="66375">MQGTSKVVSLAGSPGLPLRWRTPARAAAVPSYPLARLPASLPLLVVALPLLAVLVAAQSPIPFGKYDCLNPAIKSVDGFNLNTATHQISVLPAGFTNAAAKDSVAAVVSAAATPQEAAAVYGTAYAPAAAAAASAALQGSAGAAATAVAPAAVAPTTITIADLFSITYYGTWKLVTNLVVNETYVLYQCGTPNPVDLGVAPKDTKTFQIPLHSLAVPDTTALALVGQSVLKLQDRVVGAPSYCTDACGQVIATKCGFKADPDPFTFKVPGNILGVSDALLDTFPNGDPKSIIISAPGTSPAIRPQWLKFIGAFFNREGVASNSADTRMRNYLRKAKLARAAAPDNKPKVIWISSMDIFKDWGYPADGIQYVIFGTRFKKSYVEDAGGVLLDGKSLLGKYDKSIVDKELFSADDQYKNVAINPKADAMKARQAFLEVLSQADVVVDETYFIRPVNAPSMDALLARYTPSLDSPARIQFADVAKIPAFANQKVVTVGKRLSNDLTGSDWFESAVIETDRVLDDFITIITPQAQQQAITTKWLQRLGKEAVTPVRLSSCSAIKSCTRGNPGSVCANAYYRCKDGTLNPGQRLSHCNPQPSCTIKCQCCANPGATNCVNTCAAAPVSKQCPF</sequence>
<dbReference type="STRING" id="145388.A0A0D2KBK7"/>
<protein>
    <submittedName>
        <fullName evidence="1">Uncharacterized protein</fullName>
    </submittedName>
</protein>
<dbReference type="EMBL" id="KK100250">
    <property type="protein sequence ID" value="KIZ07558.1"/>
    <property type="molecule type" value="Genomic_DNA"/>
</dbReference>
<dbReference type="Proteomes" id="UP000054498">
    <property type="component" value="Unassembled WGS sequence"/>
</dbReference>
<dbReference type="PANTHER" id="PTHR38360:SF1">
    <property type="entry name" value="F12P19.7"/>
    <property type="match status" value="1"/>
</dbReference>
<proteinExistence type="predicted"/>